<evidence type="ECO:0000256" key="1">
    <source>
        <dbReference type="SAM" id="Phobius"/>
    </source>
</evidence>
<keyword evidence="1" id="KW-0472">Membrane</keyword>
<gene>
    <name evidence="2" type="ORF">IHE70_16740</name>
</gene>
<name>A0A927L3V1_9ACTN</name>
<keyword evidence="1" id="KW-1133">Transmembrane helix</keyword>
<protein>
    <submittedName>
        <fullName evidence="2">Uncharacterized protein</fullName>
    </submittedName>
</protein>
<feature type="transmembrane region" description="Helical" evidence="1">
    <location>
        <begin position="31"/>
        <end position="58"/>
    </location>
</feature>
<evidence type="ECO:0000313" key="3">
    <source>
        <dbReference type="Proteomes" id="UP000661025"/>
    </source>
</evidence>
<dbReference type="GeneID" id="79932646"/>
<evidence type="ECO:0000313" key="2">
    <source>
        <dbReference type="EMBL" id="MBD9724834.1"/>
    </source>
</evidence>
<keyword evidence="1" id="KW-0812">Transmembrane</keyword>
<accession>A0A927L3V1</accession>
<comment type="caution">
    <text evidence="2">The sequence shown here is derived from an EMBL/GenBank/DDBJ whole genome shotgun (WGS) entry which is preliminary data.</text>
</comment>
<dbReference type="AlphaFoldDB" id="A0A927L3V1"/>
<dbReference type="RefSeq" id="WP_060888395.1">
    <property type="nucleotide sequence ID" value="NZ_CP119182.1"/>
</dbReference>
<organism evidence="2 3">
    <name type="scientific">Streptomyces caniscabiei</name>
    <dbReference type="NCBI Taxonomy" id="2746961"/>
    <lineage>
        <taxon>Bacteria</taxon>
        <taxon>Bacillati</taxon>
        <taxon>Actinomycetota</taxon>
        <taxon>Actinomycetes</taxon>
        <taxon>Kitasatosporales</taxon>
        <taxon>Streptomycetaceae</taxon>
        <taxon>Streptomyces</taxon>
    </lineage>
</organism>
<reference evidence="2" key="1">
    <citation type="submission" date="2020-09" db="EMBL/GenBank/DDBJ databases">
        <title>Streptomyces canutascabiei sp. nov., which causes potato common scab and is distributed across the world.</title>
        <authorList>
            <person name="Nguyen H.P."/>
            <person name="Weisberg A.J."/>
            <person name="Chang J.H."/>
            <person name="Clarke C.R."/>
        </authorList>
    </citation>
    <scope>NUCLEOTIDE SEQUENCE</scope>
    <source>
        <strain evidence="2">ID-01-6.2a</strain>
    </source>
</reference>
<proteinExistence type="predicted"/>
<dbReference type="Proteomes" id="UP000661025">
    <property type="component" value="Unassembled WGS sequence"/>
</dbReference>
<dbReference type="EMBL" id="JACYXT010000006">
    <property type="protein sequence ID" value="MBD9724834.1"/>
    <property type="molecule type" value="Genomic_DNA"/>
</dbReference>
<sequence>MVFWEVLVAAVQFLAAHLVGRALGPLGLLLMVVVAVSLRIGQARLAWWTALLFLLLMVQA</sequence>